<dbReference type="InterPro" id="IPR023382">
    <property type="entry name" value="MnmA-like_central_sf"/>
</dbReference>
<dbReference type="EC" id="2.8.1.14" evidence="4"/>
<evidence type="ECO:0000256" key="7">
    <source>
        <dbReference type="ARBA" id="ARBA00022694"/>
    </source>
</evidence>
<reference evidence="15 16" key="1">
    <citation type="submission" date="2015-04" db="EMBL/GenBank/DDBJ databases">
        <authorList>
            <person name="Syromyatnikov M.Y."/>
            <person name="Popov V.N."/>
        </authorList>
    </citation>
    <scope>NUCLEOTIDE SEQUENCE [LARGE SCALE GENOMIC DNA]</scope>
</reference>
<comment type="catalytic activity">
    <reaction evidence="12">
        <text>5-taurinomethyluridine(34) in tRNA + S-sulfanyl-L-cysteinyl-[protein] + AH2 + ATP = 5-taurinomethyl-2-thiouridine(34) in tRNA + L-cysteinyl-[protein] + A + AMP + diphosphate + H(+)</text>
        <dbReference type="Rhea" id="RHEA:47040"/>
        <dbReference type="Rhea" id="RHEA-COMP:10131"/>
        <dbReference type="Rhea" id="RHEA-COMP:11726"/>
        <dbReference type="Rhea" id="RHEA-COMP:11732"/>
        <dbReference type="Rhea" id="RHEA-COMP:11733"/>
        <dbReference type="ChEBI" id="CHEBI:13193"/>
        <dbReference type="ChEBI" id="CHEBI:15378"/>
        <dbReference type="ChEBI" id="CHEBI:17499"/>
        <dbReference type="ChEBI" id="CHEBI:29950"/>
        <dbReference type="ChEBI" id="CHEBI:30616"/>
        <dbReference type="ChEBI" id="CHEBI:33019"/>
        <dbReference type="ChEBI" id="CHEBI:61963"/>
        <dbReference type="ChEBI" id="CHEBI:87171"/>
        <dbReference type="ChEBI" id="CHEBI:87172"/>
        <dbReference type="ChEBI" id="CHEBI:456215"/>
        <dbReference type="EC" id="2.8.1.14"/>
    </reaction>
</comment>
<dbReference type="HAMAP" id="MF_00144">
    <property type="entry name" value="tRNA_thiouridyl_MnmA"/>
    <property type="match status" value="1"/>
</dbReference>
<dbReference type="Gene3D" id="2.30.30.280">
    <property type="entry name" value="Adenine nucleotide alpha hydrolases-like domains"/>
    <property type="match status" value="1"/>
</dbReference>
<feature type="domain" description="tRNA-specific 2-thiouridylase MnmA-like C-terminal" evidence="13">
    <location>
        <begin position="288"/>
        <end position="367"/>
    </location>
</feature>
<dbReference type="STRING" id="568069.A0A1J1IHL9"/>
<dbReference type="SUPFAM" id="SSF52402">
    <property type="entry name" value="Adenine nucleotide alpha hydrolases-like"/>
    <property type="match status" value="1"/>
</dbReference>
<evidence type="ECO:0000256" key="11">
    <source>
        <dbReference type="ARBA" id="ARBA00023157"/>
    </source>
</evidence>
<gene>
    <name evidence="15" type="ORF">CLUMA_CG013009</name>
</gene>
<dbReference type="Pfam" id="PF03054">
    <property type="entry name" value="tRNA_Me_trans"/>
    <property type="match status" value="1"/>
</dbReference>
<dbReference type="GO" id="GO:0061708">
    <property type="term" value="F:tRNA-5-taurinomethyluridine 2-sulfurtransferase"/>
    <property type="evidence" value="ECO:0007669"/>
    <property type="project" value="UniProtKB-EC"/>
</dbReference>
<name>A0A1J1IHL9_9DIPT</name>
<keyword evidence="10" id="KW-0694">RNA-binding</keyword>
<evidence type="ECO:0000256" key="8">
    <source>
        <dbReference type="ARBA" id="ARBA00022741"/>
    </source>
</evidence>
<dbReference type="PANTHER" id="PTHR11933:SF5">
    <property type="entry name" value="MITOCHONDRIAL TRNA-SPECIFIC 2-THIOURIDYLASE 1"/>
    <property type="match status" value="1"/>
</dbReference>
<keyword evidence="9" id="KW-0067">ATP-binding</keyword>
<dbReference type="GO" id="GO:0000049">
    <property type="term" value="F:tRNA binding"/>
    <property type="evidence" value="ECO:0007669"/>
    <property type="project" value="UniProtKB-KW"/>
</dbReference>
<evidence type="ECO:0000256" key="3">
    <source>
        <dbReference type="ARBA" id="ARBA00006191"/>
    </source>
</evidence>
<dbReference type="PANTHER" id="PTHR11933">
    <property type="entry name" value="TRNA 5-METHYLAMINOMETHYL-2-THIOURIDYLATE -METHYLTRANSFERASE"/>
    <property type="match status" value="1"/>
</dbReference>
<feature type="domain" description="tRNA-specific 2-thiouridylase MnmA-like central" evidence="14">
    <location>
        <begin position="215"/>
        <end position="277"/>
    </location>
</feature>
<dbReference type="InterPro" id="IPR014729">
    <property type="entry name" value="Rossmann-like_a/b/a_fold"/>
</dbReference>
<evidence type="ECO:0000313" key="15">
    <source>
        <dbReference type="EMBL" id="CRK99759.1"/>
    </source>
</evidence>
<keyword evidence="16" id="KW-1185">Reference proteome</keyword>
<dbReference type="GO" id="GO:0005739">
    <property type="term" value="C:mitochondrion"/>
    <property type="evidence" value="ECO:0007669"/>
    <property type="project" value="UniProtKB-SubCell"/>
</dbReference>
<dbReference type="GO" id="GO:0002143">
    <property type="term" value="P:tRNA wobble position uridine thiolation"/>
    <property type="evidence" value="ECO:0007669"/>
    <property type="project" value="TreeGrafter"/>
</dbReference>
<dbReference type="EMBL" id="CVRI01000052">
    <property type="protein sequence ID" value="CRK99759.1"/>
    <property type="molecule type" value="Genomic_DNA"/>
</dbReference>
<dbReference type="InterPro" id="IPR046885">
    <property type="entry name" value="MnmA-like_C"/>
</dbReference>
<evidence type="ECO:0000259" key="13">
    <source>
        <dbReference type="Pfam" id="PF20258"/>
    </source>
</evidence>
<evidence type="ECO:0000256" key="2">
    <source>
        <dbReference type="ARBA" id="ARBA00004173"/>
    </source>
</evidence>
<evidence type="ECO:0000256" key="1">
    <source>
        <dbReference type="ARBA" id="ARBA00003986"/>
    </source>
</evidence>
<dbReference type="NCBIfam" id="NF001138">
    <property type="entry name" value="PRK00143.1"/>
    <property type="match status" value="1"/>
</dbReference>
<evidence type="ECO:0000256" key="10">
    <source>
        <dbReference type="ARBA" id="ARBA00022884"/>
    </source>
</evidence>
<evidence type="ECO:0000256" key="9">
    <source>
        <dbReference type="ARBA" id="ARBA00022840"/>
    </source>
</evidence>
<protein>
    <recommendedName>
        <fullName evidence="4">tRNA-5-taurinomethyluridine 2-sulfurtransferase</fullName>
        <ecNumber evidence="4">2.8.1.14</ecNumber>
    </recommendedName>
</protein>
<keyword evidence="6" id="KW-0808">Transferase</keyword>
<evidence type="ECO:0000256" key="5">
    <source>
        <dbReference type="ARBA" id="ARBA00022555"/>
    </source>
</evidence>
<evidence type="ECO:0000259" key="14">
    <source>
        <dbReference type="Pfam" id="PF20259"/>
    </source>
</evidence>
<dbReference type="Pfam" id="PF20259">
    <property type="entry name" value="tRNA_Me_trans_M"/>
    <property type="match status" value="1"/>
</dbReference>
<keyword evidence="11" id="KW-1015">Disulfide bond</keyword>
<evidence type="ECO:0000256" key="12">
    <source>
        <dbReference type="ARBA" id="ARBA00049564"/>
    </source>
</evidence>
<dbReference type="Pfam" id="PF20258">
    <property type="entry name" value="tRNA_Me_trans_C"/>
    <property type="match status" value="1"/>
</dbReference>
<accession>A0A1J1IHL9</accession>
<organism evidence="15 16">
    <name type="scientific">Clunio marinus</name>
    <dbReference type="NCBI Taxonomy" id="568069"/>
    <lineage>
        <taxon>Eukaryota</taxon>
        <taxon>Metazoa</taxon>
        <taxon>Ecdysozoa</taxon>
        <taxon>Arthropoda</taxon>
        <taxon>Hexapoda</taxon>
        <taxon>Insecta</taxon>
        <taxon>Pterygota</taxon>
        <taxon>Neoptera</taxon>
        <taxon>Endopterygota</taxon>
        <taxon>Diptera</taxon>
        <taxon>Nematocera</taxon>
        <taxon>Chironomoidea</taxon>
        <taxon>Chironomidae</taxon>
        <taxon>Clunio</taxon>
    </lineage>
</organism>
<dbReference type="AlphaFoldDB" id="A0A1J1IHL9"/>
<dbReference type="FunFam" id="2.30.30.280:FF:000001">
    <property type="entry name" value="tRNA-specific 2-thiouridylase MnmA"/>
    <property type="match status" value="1"/>
</dbReference>
<dbReference type="CDD" id="cd01998">
    <property type="entry name" value="MnmA_TRMU-like"/>
    <property type="match status" value="1"/>
</dbReference>
<dbReference type="Proteomes" id="UP000183832">
    <property type="component" value="Unassembled WGS sequence"/>
</dbReference>
<comment type="similarity">
    <text evidence="3">Belongs to the MnmA/TRMU family.</text>
</comment>
<dbReference type="GO" id="GO:0005524">
    <property type="term" value="F:ATP binding"/>
    <property type="evidence" value="ECO:0007669"/>
    <property type="project" value="UniProtKB-KW"/>
</dbReference>
<dbReference type="FunFam" id="3.40.50.620:FF:000104">
    <property type="entry name" value="Mitochondrial tRNA-specific 2-thiouridylase 1"/>
    <property type="match status" value="1"/>
</dbReference>
<proteinExistence type="inferred from homology"/>
<sequence length="377" mass="42832">MTIIKKVALGLSGGVDSAVSAYLLKQKGFHVTGIFMKNWDETDEKGFCSSDQEYEDALHISTKLGIPLKQINYVKEYWNEVFCNFIKDYEEGLTPNPDILCNKQIKFNLFFKYAIHSLKFDAIATGHYAQSSFGSFLEYFKDNTDARLLQASDSFKDQTFFLSQIPQNALRRCMFPIGSLNKHQVKEIAEKIGLQKIAQKKESIGICFIGDRTFQSFISEYIDAKPGNFVDIETGKIVGSHQGIHNWTVGQRCNIGGVIKPFFVYRKEPTTSTIYVASGTDNPFLWTDIFYTKDSFWIRNSPLTSKNLLKCQFRFQHTKPLTACTVYKANVTGDKLLIKLEEPLRSITPGQYAVFYLNNECLGSSRIFNSGPSVNIR</sequence>
<comment type="function">
    <text evidence="1">Catalyzes the 2-thiolation of uridine at the wobble position (U34) of mitochondrial tRNA(Lys), tRNA(Glu) and tRNA(Gln). Required for the formation of 5-taurinomethyl-2-thiouridine (tm5s2U) of mitochondrial tRNA(Lys), tRNA(Glu), and tRNA(Gln) at the wobble position. ATP is required to activate the C2 atom of the wobble base.</text>
</comment>
<keyword evidence="8" id="KW-0547">Nucleotide-binding</keyword>
<keyword evidence="5" id="KW-0820">tRNA-binding</keyword>
<evidence type="ECO:0000313" key="16">
    <source>
        <dbReference type="Proteomes" id="UP000183832"/>
    </source>
</evidence>
<keyword evidence="7" id="KW-0819">tRNA processing</keyword>
<dbReference type="OrthoDB" id="3685at2759"/>
<dbReference type="Gene3D" id="2.40.30.10">
    <property type="entry name" value="Translation factors"/>
    <property type="match status" value="1"/>
</dbReference>
<comment type="subcellular location">
    <subcellularLocation>
        <location evidence="2">Mitochondrion</location>
    </subcellularLocation>
</comment>
<dbReference type="NCBIfam" id="TIGR00420">
    <property type="entry name" value="trmU"/>
    <property type="match status" value="1"/>
</dbReference>
<evidence type="ECO:0000256" key="6">
    <source>
        <dbReference type="ARBA" id="ARBA00022679"/>
    </source>
</evidence>
<dbReference type="InterPro" id="IPR046884">
    <property type="entry name" value="MnmA-like_central"/>
</dbReference>
<evidence type="ECO:0000256" key="4">
    <source>
        <dbReference type="ARBA" id="ARBA00011953"/>
    </source>
</evidence>
<dbReference type="InterPro" id="IPR004506">
    <property type="entry name" value="MnmA-like"/>
</dbReference>
<dbReference type="Gene3D" id="3.40.50.620">
    <property type="entry name" value="HUPs"/>
    <property type="match status" value="1"/>
</dbReference>